<dbReference type="InterPro" id="IPR003782">
    <property type="entry name" value="SCO1/SenC"/>
</dbReference>
<dbReference type="SUPFAM" id="SSF52833">
    <property type="entry name" value="Thioredoxin-like"/>
    <property type="match status" value="1"/>
</dbReference>
<dbReference type="PANTHER" id="PTHR12151:SF25">
    <property type="entry name" value="LINALOOL DEHYDRATASE_ISOMERASE DOMAIN-CONTAINING PROTEIN"/>
    <property type="match status" value="1"/>
</dbReference>
<name>M1P2B0_9ZZZZ</name>
<dbReference type="PANTHER" id="PTHR12151">
    <property type="entry name" value="ELECTRON TRANSPORT PROTIN SCO1/SENC FAMILY MEMBER"/>
    <property type="match status" value="1"/>
</dbReference>
<dbReference type="EMBL" id="JX684095">
    <property type="protein sequence ID" value="AGF93521.1"/>
    <property type="molecule type" value="Genomic_DNA"/>
</dbReference>
<protein>
    <submittedName>
        <fullName evidence="4">Electron transport protein SCO1/SenC</fullName>
    </submittedName>
</protein>
<gene>
    <name evidence="4" type="ORF">FLSS-29_0013</name>
</gene>
<dbReference type="PROSITE" id="PS51352">
    <property type="entry name" value="THIOREDOXIN_2"/>
    <property type="match status" value="1"/>
</dbReference>
<dbReference type="PROSITE" id="PS51257">
    <property type="entry name" value="PROKAR_LIPOPROTEIN"/>
    <property type="match status" value="1"/>
</dbReference>
<reference evidence="4" key="1">
    <citation type="journal article" date="2013" name="Syst. Appl. Microbiol.">
        <title>New insights into the archaeal diversity of a hypersaline microbial mat obtained by a metagenomic approach.</title>
        <authorList>
            <person name="Lopez-Lopez A."/>
            <person name="Richter M."/>
            <person name="Pena A."/>
            <person name="Tamames J."/>
            <person name="Rossello-Mora R."/>
        </authorList>
    </citation>
    <scope>NUCLEOTIDE SEQUENCE</scope>
</reference>
<organism evidence="4">
    <name type="scientific">uncultured organism</name>
    <dbReference type="NCBI Taxonomy" id="155900"/>
    <lineage>
        <taxon>unclassified sequences</taxon>
        <taxon>environmental samples</taxon>
    </lineage>
</organism>
<evidence type="ECO:0000256" key="2">
    <source>
        <dbReference type="ARBA" id="ARBA00023008"/>
    </source>
</evidence>
<proteinExistence type="inferred from homology"/>
<dbReference type="AlphaFoldDB" id="M1P2B0"/>
<sequence>MTRASLSFLFALLLLAGLWTGCSQKLDPPVQDDLSSAEYSLTAHDSTAVQFPETYQGDVLVVSYIYTQCPDVCPMITANMKKVRSRLSSTEGVRFLTVTFDPERDTPSRLASYRSAYGIDAPTWDFLTGSPETVDALMKRMNIRTSRTSTNPEAPADTTDTYFINHTDQITLIDADGRVRGEYMGSRTPPKYIVEDIQKVRS</sequence>
<evidence type="ECO:0000259" key="3">
    <source>
        <dbReference type="PROSITE" id="PS51352"/>
    </source>
</evidence>
<comment type="similarity">
    <text evidence="1">Belongs to the SCO1/2 family.</text>
</comment>
<dbReference type="InterPro" id="IPR013766">
    <property type="entry name" value="Thioredoxin_domain"/>
</dbReference>
<keyword evidence="2" id="KW-0186">Copper</keyword>
<evidence type="ECO:0000256" key="1">
    <source>
        <dbReference type="ARBA" id="ARBA00010996"/>
    </source>
</evidence>
<dbReference type="Pfam" id="PF02630">
    <property type="entry name" value="SCO1-SenC"/>
    <property type="match status" value="1"/>
</dbReference>
<feature type="domain" description="Thioredoxin" evidence="3">
    <location>
        <begin position="30"/>
        <end position="202"/>
    </location>
</feature>
<dbReference type="InterPro" id="IPR036249">
    <property type="entry name" value="Thioredoxin-like_sf"/>
</dbReference>
<evidence type="ECO:0000313" key="4">
    <source>
        <dbReference type="EMBL" id="AGF93521.1"/>
    </source>
</evidence>
<dbReference type="CDD" id="cd02968">
    <property type="entry name" value="SCO"/>
    <property type="match status" value="1"/>
</dbReference>
<accession>M1P2B0</accession>
<dbReference type="Gene3D" id="3.40.30.10">
    <property type="entry name" value="Glutaredoxin"/>
    <property type="match status" value="1"/>
</dbReference>